<evidence type="ECO:0000313" key="1">
    <source>
        <dbReference type="EMBL" id="GIX74367.1"/>
    </source>
</evidence>
<protein>
    <submittedName>
        <fullName evidence="1">Uncharacterized protein</fullName>
    </submittedName>
</protein>
<keyword evidence="2" id="KW-1185">Reference proteome</keyword>
<accession>A0AAV4MSE4</accession>
<sequence length="92" mass="10814">MFQYKNQYRQVIPVQEEDSERISLKKLAINDGSGLDIDRIWLTDEAIFFWMVSLTDIICDLAYICLKYDYCISQNLPFWMQSLAKASFGPFT</sequence>
<proteinExistence type="predicted"/>
<comment type="caution">
    <text evidence="1">The sequence shown here is derived from an EMBL/GenBank/DDBJ whole genome shotgun (WGS) entry which is preliminary data.</text>
</comment>
<name>A0AAV4MSE4_CAEEX</name>
<dbReference type="Proteomes" id="UP001054945">
    <property type="component" value="Unassembled WGS sequence"/>
</dbReference>
<gene>
    <name evidence="1" type="ORF">CEXT_253331</name>
</gene>
<organism evidence="1 2">
    <name type="scientific">Caerostris extrusa</name>
    <name type="common">Bark spider</name>
    <name type="synonym">Caerostris bankana</name>
    <dbReference type="NCBI Taxonomy" id="172846"/>
    <lineage>
        <taxon>Eukaryota</taxon>
        <taxon>Metazoa</taxon>
        <taxon>Ecdysozoa</taxon>
        <taxon>Arthropoda</taxon>
        <taxon>Chelicerata</taxon>
        <taxon>Arachnida</taxon>
        <taxon>Araneae</taxon>
        <taxon>Araneomorphae</taxon>
        <taxon>Entelegynae</taxon>
        <taxon>Araneoidea</taxon>
        <taxon>Araneidae</taxon>
        <taxon>Caerostris</taxon>
    </lineage>
</organism>
<evidence type="ECO:0000313" key="2">
    <source>
        <dbReference type="Proteomes" id="UP001054945"/>
    </source>
</evidence>
<dbReference type="AlphaFoldDB" id="A0AAV4MSE4"/>
<dbReference type="EMBL" id="BPLR01002501">
    <property type="protein sequence ID" value="GIX74367.1"/>
    <property type="molecule type" value="Genomic_DNA"/>
</dbReference>
<reference evidence="1 2" key="1">
    <citation type="submission" date="2021-06" db="EMBL/GenBank/DDBJ databases">
        <title>Caerostris extrusa draft genome.</title>
        <authorList>
            <person name="Kono N."/>
            <person name="Arakawa K."/>
        </authorList>
    </citation>
    <scope>NUCLEOTIDE SEQUENCE [LARGE SCALE GENOMIC DNA]</scope>
</reference>